<feature type="repeat" description="ANK" evidence="1">
    <location>
        <begin position="684"/>
        <end position="716"/>
    </location>
</feature>
<feature type="domain" description="Synphilin-1 alpha-Synuclein-binding" evidence="3">
    <location>
        <begin position="740"/>
        <end position="759"/>
    </location>
</feature>
<dbReference type="InterPro" id="IPR040133">
    <property type="entry name" value="SNCAIP"/>
</dbReference>
<dbReference type="GO" id="GO:0016641">
    <property type="term" value="F:oxidoreductase activity, acting on the CH-NH2 group of donors, oxygen as acceptor"/>
    <property type="evidence" value="ECO:0007669"/>
    <property type="project" value="InterPro"/>
</dbReference>
<evidence type="ECO:0000256" key="2">
    <source>
        <dbReference type="SAM" id="MobiDB-lite"/>
    </source>
</evidence>
<dbReference type="PANTHER" id="PTHR22882">
    <property type="entry name" value="SYNPHILIN-1"/>
    <property type="match status" value="1"/>
</dbReference>
<dbReference type="PRINTS" id="PR00074">
    <property type="entry name" value="LYSYLOXIDASE"/>
</dbReference>
<feature type="region of interest" description="Disordered" evidence="2">
    <location>
        <begin position="324"/>
        <end position="365"/>
    </location>
</feature>
<dbReference type="GO" id="GO:0005507">
    <property type="term" value="F:copper ion binding"/>
    <property type="evidence" value="ECO:0007669"/>
    <property type="project" value="InterPro"/>
</dbReference>
<evidence type="ECO:0000259" key="3">
    <source>
        <dbReference type="Pfam" id="PF16700"/>
    </source>
</evidence>
<feature type="compositionally biased region" description="Basic and acidic residues" evidence="2">
    <location>
        <begin position="989"/>
        <end position="1002"/>
    </location>
</feature>
<feature type="compositionally biased region" description="Polar residues" evidence="2">
    <location>
        <begin position="1047"/>
        <end position="1059"/>
    </location>
</feature>
<dbReference type="SUPFAM" id="SSF48403">
    <property type="entry name" value="Ankyrin repeat"/>
    <property type="match status" value="1"/>
</dbReference>
<feature type="region of interest" description="Disordered" evidence="2">
    <location>
        <begin position="956"/>
        <end position="1085"/>
    </location>
</feature>
<comment type="caution">
    <text evidence="4">The sequence shown here is derived from an EMBL/GenBank/DDBJ whole genome shotgun (WGS) entry which is preliminary data.</text>
</comment>
<evidence type="ECO:0000313" key="5">
    <source>
        <dbReference type="Proteomes" id="UP001239994"/>
    </source>
</evidence>
<dbReference type="InterPro" id="IPR002110">
    <property type="entry name" value="Ankyrin_rpt"/>
</dbReference>
<dbReference type="PANTHER" id="PTHR22882:SF3">
    <property type="entry name" value="SYNPHILIN-1"/>
    <property type="match status" value="1"/>
</dbReference>
<keyword evidence="5" id="KW-1185">Reference proteome</keyword>
<feature type="region of interest" description="Disordered" evidence="2">
    <location>
        <begin position="927"/>
        <end position="946"/>
    </location>
</feature>
<name>A0AAD8ZN22_9TELE</name>
<evidence type="ECO:0000313" key="4">
    <source>
        <dbReference type="EMBL" id="KAK1801251.1"/>
    </source>
</evidence>
<feature type="compositionally biased region" description="Basic and acidic residues" evidence="2">
    <location>
        <begin position="1010"/>
        <end position="1020"/>
    </location>
</feature>
<feature type="region of interest" description="Disordered" evidence="2">
    <location>
        <begin position="863"/>
        <end position="899"/>
    </location>
</feature>
<dbReference type="GO" id="GO:0031625">
    <property type="term" value="F:ubiquitin protein ligase binding"/>
    <property type="evidence" value="ECO:0007669"/>
    <property type="project" value="TreeGrafter"/>
</dbReference>
<proteinExistence type="predicted"/>
<evidence type="ECO:0000256" key="1">
    <source>
        <dbReference type="PROSITE-ProRule" id="PRU00023"/>
    </source>
</evidence>
<sequence>MLADDPYDPYKIVSNSRYNPYYNYYDSYYTPRYRTRQRSGYGTLFFQNGLPDLVAEPYYIQSSTYVQRVPMYNLRCAAEENCLSSSAAYARDYDTRVLLRFPQRVKNQGTSDFLPSRPRYAWEWHSCHNHFHSMAEFSHYDLLDASTQSRVAEGHKASFCLEDTSCDPGYYRRYACTSHTQGLSPGCYDTYSADIDCQWIDITDVKPGKYVLKITVNPGFQVPESDFNNNIVRCDIQYTGNYVHTSGCNSFGLCHSTHQRAFQNFAGEMMDRLKRDKKHGIHCTISAPGINWGRSASLHSGSGIKPTGIADVYSKFRPVKRVSPLKHQPEVLDTETDNKSPGQSVEGNKEEPSSKGLQTSMTPGDIQGLKCKSIANGALLGELEHYDLDMDEILDVPYIKSNQQMATLPRVTSEKRPSGSSAGDRCLGVHASSHTHAESVGGGTQFCVLSPINWPDMRKSKSMDPDYLRTVGYDHSPSSLHCSISEADKLLSSRSFPDTPTHKAGTDNLGSQPLFPIQGGAVGRLDSAKSWSSSRAFGECDEETKKSPNIINIVREGQISLLPHFATESLELIRDEDGNNLLHISAAQGHAECLQHLTSLMGEDCLNERNKQQLTPAGLGVRNGQLECVRWMVSETEAIAELSCTRDHPSLIHYAARYGQERILLWLLQFMQEQAISLDEVDQNGNSAVHVAAQYGHLGCLQTLVEYGSNVTVQNQQGERPSQCAERQGHTTCSRYLVVVETCMSLASQVVKLTKQLHDSLIASVEAWPEMTLTAEVAPGDGQWVLRQRNVDSDAVLRRLLGKDIAERVSSKEKLTMEFQEGAVDNASGIDVGMGPGAGPPRRLGVVEKRELKLARLKQIMQRSLSESDTDAYPPDEHKQASGVSRPERPTQLPIAENEESVSGLHLLMKKHASAAERKFSFALRTSKSMDGYNPSPTSDNSDLDHETKTELVGEFAEFNSGQKVTSPKSALKSPSSRRKTSQSLKLRVTFDEAPVVHKDGQAGEVKGASSKEKTSESGKRPFGTFRSIMETLSGNQNSNNNNGQSTSPGKHSASSSAQGLAGKKNDAKASPGGLSKCKNKTSAV</sequence>
<dbReference type="Proteomes" id="UP001239994">
    <property type="component" value="Unassembled WGS sequence"/>
</dbReference>
<dbReference type="Gene3D" id="6.10.250.750">
    <property type="match status" value="1"/>
</dbReference>
<feature type="compositionally biased region" description="Polar residues" evidence="2">
    <location>
        <begin position="927"/>
        <end position="941"/>
    </location>
</feature>
<dbReference type="InterPro" id="IPR032027">
    <property type="entry name" value="SNCAIP_SNCA-bd"/>
</dbReference>
<dbReference type="SMART" id="SM00248">
    <property type="entry name" value="ANK"/>
    <property type="match status" value="4"/>
</dbReference>
<dbReference type="Pfam" id="PF16700">
    <property type="entry name" value="SNCAIP_SNCA_bd"/>
    <property type="match status" value="1"/>
</dbReference>
<dbReference type="Gene3D" id="1.25.40.20">
    <property type="entry name" value="Ankyrin repeat-containing domain"/>
    <property type="match status" value="2"/>
</dbReference>
<dbReference type="InterPro" id="IPR001695">
    <property type="entry name" value="Lysyl_oxidase"/>
</dbReference>
<keyword evidence="1" id="KW-0040">ANK repeat</keyword>
<dbReference type="Pfam" id="PF12796">
    <property type="entry name" value="Ank_2"/>
    <property type="match status" value="1"/>
</dbReference>
<dbReference type="InterPro" id="IPR036770">
    <property type="entry name" value="Ankyrin_rpt-contain_sf"/>
</dbReference>
<feature type="compositionally biased region" description="Polar residues" evidence="2">
    <location>
        <begin position="960"/>
        <end position="975"/>
    </location>
</feature>
<dbReference type="AlphaFoldDB" id="A0AAD8ZN22"/>
<feature type="compositionally biased region" description="Low complexity" evidence="2">
    <location>
        <begin position="1034"/>
        <end position="1046"/>
    </location>
</feature>
<dbReference type="PROSITE" id="PS50088">
    <property type="entry name" value="ANK_REPEAT"/>
    <property type="match status" value="1"/>
</dbReference>
<gene>
    <name evidence="4" type="ORF">P4O66_022934</name>
</gene>
<reference evidence="4" key="1">
    <citation type="submission" date="2023-03" db="EMBL/GenBank/DDBJ databases">
        <title>Electrophorus voltai genome.</title>
        <authorList>
            <person name="Bian C."/>
        </authorList>
    </citation>
    <scope>NUCLEOTIDE SEQUENCE</scope>
    <source>
        <strain evidence="4">CB-2022</strain>
        <tissue evidence="4">Muscle</tissue>
    </source>
</reference>
<organism evidence="4 5">
    <name type="scientific">Electrophorus voltai</name>
    <dbReference type="NCBI Taxonomy" id="2609070"/>
    <lineage>
        <taxon>Eukaryota</taxon>
        <taxon>Metazoa</taxon>
        <taxon>Chordata</taxon>
        <taxon>Craniata</taxon>
        <taxon>Vertebrata</taxon>
        <taxon>Euteleostomi</taxon>
        <taxon>Actinopterygii</taxon>
        <taxon>Neopterygii</taxon>
        <taxon>Teleostei</taxon>
        <taxon>Ostariophysi</taxon>
        <taxon>Gymnotiformes</taxon>
        <taxon>Gymnotoidei</taxon>
        <taxon>Gymnotidae</taxon>
        <taxon>Electrophorus</taxon>
    </lineage>
</organism>
<accession>A0AAD8ZN22</accession>
<dbReference type="Pfam" id="PF01186">
    <property type="entry name" value="Lysyl_oxidase"/>
    <property type="match status" value="1"/>
</dbReference>
<dbReference type="PROSITE" id="PS50297">
    <property type="entry name" value="ANK_REP_REGION"/>
    <property type="match status" value="1"/>
</dbReference>
<dbReference type="EMBL" id="JAROKS010000009">
    <property type="protein sequence ID" value="KAK1801251.1"/>
    <property type="molecule type" value="Genomic_DNA"/>
</dbReference>
<protein>
    <recommendedName>
        <fullName evidence="3">Synphilin-1 alpha-Synuclein-binding domain-containing protein</fullName>
    </recommendedName>
</protein>